<reference evidence="3" key="1">
    <citation type="submission" date="2020-03" db="EMBL/GenBank/DDBJ databases">
        <title>Molecular networking-based the target discovery of potent antiproliferative macrolactams: 5/6/7/16 polycyclic ansamycins and glycosylated trienomycin from Streptomyces cacaoi subsp. asoensis.</title>
        <authorList>
            <person name="Liu L.-L."/>
        </authorList>
    </citation>
    <scope>NUCLEOTIDE SEQUENCE [LARGE SCALE GENOMIC DNA]</scope>
    <source>
        <strain evidence="3">H2S5</strain>
    </source>
</reference>
<sequence length="163" mass="18159">MSSPAQFRSHESVAVRDSPRTAALYLTGSREGFTQAREFTQRTLDCWSLEHCTDDAVTVVTELAANAVLHALPQTSTDEFHVRLRLTLRRAHLVCAVTDPSDSLPVHSRTADALLEHGRGLHIIEALSEHWGWTRRSPVGKTVWAMLPTRSRPAPDPDPIFDT</sequence>
<dbReference type="RefSeq" id="WP_171401027.1">
    <property type="nucleotide sequence ID" value="NZ_CP049838.1"/>
</dbReference>
<accession>A0A6M4X0C3</accession>
<dbReference type="CDD" id="cd16936">
    <property type="entry name" value="HATPase_RsbW-like"/>
    <property type="match status" value="1"/>
</dbReference>
<dbReference type="GO" id="GO:0005524">
    <property type="term" value="F:ATP binding"/>
    <property type="evidence" value="ECO:0007669"/>
    <property type="project" value="UniProtKB-KW"/>
</dbReference>
<keyword evidence="1" id="KW-0808">Transferase</keyword>
<dbReference type="PANTHER" id="PTHR35526">
    <property type="entry name" value="ANTI-SIGMA-F FACTOR RSBW-RELATED"/>
    <property type="match status" value="1"/>
</dbReference>
<keyword evidence="1" id="KW-0418">Kinase</keyword>
<dbReference type="GO" id="GO:0004674">
    <property type="term" value="F:protein serine/threonine kinase activity"/>
    <property type="evidence" value="ECO:0007669"/>
    <property type="project" value="UniProtKB-KW"/>
</dbReference>
<feature type="domain" description="Histidine kinase/HSP90-like ATPase" evidence="2">
    <location>
        <begin position="34"/>
        <end position="145"/>
    </location>
</feature>
<organism evidence="3 4">
    <name type="scientific">Streptomyces asoensis</name>
    <dbReference type="NCBI Taxonomy" id="249586"/>
    <lineage>
        <taxon>Bacteria</taxon>
        <taxon>Bacillati</taxon>
        <taxon>Actinomycetota</taxon>
        <taxon>Actinomycetes</taxon>
        <taxon>Kitasatosporales</taxon>
        <taxon>Streptomycetaceae</taxon>
        <taxon>Streptomyces</taxon>
    </lineage>
</organism>
<dbReference type="PANTHER" id="PTHR35526:SF3">
    <property type="entry name" value="ANTI-SIGMA-F FACTOR RSBW"/>
    <property type="match status" value="1"/>
</dbReference>
<dbReference type="Proteomes" id="UP000502665">
    <property type="component" value="Chromosome"/>
</dbReference>
<gene>
    <name evidence="3" type="ORF">G9272_39795</name>
</gene>
<dbReference type="EMBL" id="CP049838">
    <property type="protein sequence ID" value="QJT05709.1"/>
    <property type="molecule type" value="Genomic_DNA"/>
</dbReference>
<evidence type="ECO:0000313" key="4">
    <source>
        <dbReference type="Proteomes" id="UP000502665"/>
    </source>
</evidence>
<evidence type="ECO:0000259" key="2">
    <source>
        <dbReference type="Pfam" id="PF13581"/>
    </source>
</evidence>
<keyword evidence="4" id="KW-1185">Reference proteome</keyword>
<keyword evidence="3" id="KW-0067">ATP-binding</keyword>
<dbReference type="InterPro" id="IPR050267">
    <property type="entry name" value="Anti-sigma-factor_SerPK"/>
</dbReference>
<protein>
    <submittedName>
        <fullName evidence="3">ATP-binding protein</fullName>
    </submittedName>
</protein>
<dbReference type="InterPro" id="IPR036890">
    <property type="entry name" value="HATPase_C_sf"/>
</dbReference>
<dbReference type="AlphaFoldDB" id="A0A6M4X0C3"/>
<dbReference type="InterPro" id="IPR003594">
    <property type="entry name" value="HATPase_dom"/>
</dbReference>
<proteinExistence type="predicted"/>
<evidence type="ECO:0000256" key="1">
    <source>
        <dbReference type="ARBA" id="ARBA00022527"/>
    </source>
</evidence>
<dbReference type="SUPFAM" id="SSF55874">
    <property type="entry name" value="ATPase domain of HSP90 chaperone/DNA topoisomerase II/histidine kinase"/>
    <property type="match status" value="1"/>
</dbReference>
<keyword evidence="3" id="KW-0547">Nucleotide-binding</keyword>
<dbReference type="Pfam" id="PF13581">
    <property type="entry name" value="HATPase_c_2"/>
    <property type="match status" value="1"/>
</dbReference>
<name>A0A6M4X0C3_9ACTN</name>
<dbReference type="Gene3D" id="3.30.565.10">
    <property type="entry name" value="Histidine kinase-like ATPase, C-terminal domain"/>
    <property type="match status" value="1"/>
</dbReference>
<keyword evidence="1" id="KW-0723">Serine/threonine-protein kinase</keyword>
<evidence type="ECO:0000313" key="3">
    <source>
        <dbReference type="EMBL" id="QJT05709.1"/>
    </source>
</evidence>